<sequence>MRTDLKISVVRNPVGLIRNLGYHSCDVPTSYHKSSEFQVFLNDLPRNDFNSIFKSLPTFYEILKKDKGDQLGPCFVPGMPGSFYDRLFPSRSLHFIHSSYSLHWLSNVPENVENNKTNIYTAKSSPPNVYKAYLE</sequence>
<dbReference type="EMBL" id="JANJYI010000008">
    <property type="protein sequence ID" value="KAK2637759.1"/>
    <property type="molecule type" value="Genomic_DNA"/>
</dbReference>
<dbReference type="InterPro" id="IPR029063">
    <property type="entry name" value="SAM-dependent_MTases_sf"/>
</dbReference>
<evidence type="ECO:0000256" key="3">
    <source>
        <dbReference type="ARBA" id="ARBA00022723"/>
    </source>
</evidence>
<dbReference type="InterPro" id="IPR005299">
    <property type="entry name" value="MeTrfase_7"/>
</dbReference>
<comment type="caution">
    <text evidence="5">The sequence shown here is derived from an EMBL/GenBank/DDBJ whole genome shotgun (WGS) entry which is preliminary data.</text>
</comment>
<dbReference type="GO" id="GO:0046872">
    <property type="term" value="F:metal ion binding"/>
    <property type="evidence" value="ECO:0007669"/>
    <property type="project" value="UniProtKB-KW"/>
</dbReference>
<dbReference type="Pfam" id="PF03492">
    <property type="entry name" value="Methyltransf_7"/>
    <property type="match status" value="1"/>
</dbReference>
<dbReference type="Proteomes" id="UP001280121">
    <property type="component" value="Unassembled WGS sequence"/>
</dbReference>
<evidence type="ECO:0000256" key="1">
    <source>
        <dbReference type="ARBA" id="ARBA00022603"/>
    </source>
</evidence>
<name>A0AAD9TLE5_9ROSI</name>
<keyword evidence="2" id="KW-0808">Transferase</keyword>
<evidence type="ECO:0000313" key="6">
    <source>
        <dbReference type="Proteomes" id="UP001280121"/>
    </source>
</evidence>
<gene>
    <name evidence="5" type="ORF">Ddye_025554</name>
</gene>
<keyword evidence="3" id="KW-0479">Metal-binding</keyword>
<reference evidence="5" key="1">
    <citation type="journal article" date="2023" name="Plant J.">
        <title>Genome sequences and population genomics provide insights into the demographic history, inbreeding, and mutation load of two 'living fossil' tree species of Dipteronia.</title>
        <authorList>
            <person name="Feng Y."/>
            <person name="Comes H.P."/>
            <person name="Chen J."/>
            <person name="Zhu S."/>
            <person name="Lu R."/>
            <person name="Zhang X."/>
            <person name="Li P."/>
            <person name="Qiu J."/>
            <person name="Olsen K.M."/>
            <person name="Qiu Y."/>
        </authorList>
    </citation>
    <scope>NUCLEOTIDE SEQUENCE</scope>
    <source>
        <strain evidence="5">KIB01</strain>
    </source>
</reference>
<keyword evidence="4" id="KW-0460">Magnesium</keyword>
<evidence type="ECO:0000313" key="5">
    <source>
        <dbReference type="EMBL" id="KAK2637759.1"/>
    </source>
</evidence>
<accession>A0AAD9TLE5</accession>
<protein>
    <submittedName>
        <fullName evidence="5">Uncharacterized protein</fullName>
    </submittedName>
</protein>
<dbReference type="GO" id="GO:0032259">
    <property type="term" value="P:methylation"/>
    <property type="evidence" value="ECO:0007669"/>
    <property type="project" value="UniProtKB-KW"/>
</dbReference>
<proteinExistence type="predicted"/>
<dbReference type="InterPro" id="IPR042086">
    <property type="entry name" value="MeTrfase_capping"/>
</dbReference>
<organism evidence="5 6">
    <name type="scientific">Dipteronia dyeriana</name>
    <dbReference type="NCBI Taxonomy" id="168575"/>
    <lineage>
        <taxon>Eukaryota</taxon>
        <taxon>Viridiplantae</taxon>
        <taxon>Streptophyta</taxon>
        <taxon>Embryophyta</taxon>
        <taxon>Tracheophyta</taxon>
        <taxon>Spermatophyta</taxon>
        <taxon>Magnoliopsida</taxon>
        <taxon>eudicotyledons</taxon>
        <taxon>Gunneridae</taxon>
        <taxon>Pentapetalae</taxon>
        <taxon>rosids</taxon>
        <taxon>malvids</taxon>
        <taxon>Sapindales</taxon>
        <taxon>Sapindaceae</taxon>
        <taxon>Hippocastanoideae</taxon>
        <taxon>Acereae</taxon>
        <taxon>Dipteronia</taxon>
    </lineage>
</organism>
<dbReference type="SUPFAM" id="SSF53335">
    <property type="entry name" value="S-adenosyl-L-methionine-dependent methyltransferases"/>
    <property type="match status" value="1"/>
</dbReference>
<dbReference type="PANTHER" id="PTHR31009">
    <property type="entry name" value="S-ADENOSYL-L-METHIONINE:CARBOXYL METHYLTRANSFERASE FAMILY PROTEIN"/>
    <property type="match status" value="1"/>
</dbReference>
<dbReference type="Gene3D" id="3.40.50.150">
    <property type="entry name" value="Vaccinia Virus protein VP39"/>
    <property type="match status" value="1"/>
</dbReference>
<keyword evidence="6" id="KW-1185">Reference proteome</keyword>
<dbReference type="GO" id="GO:0008168">
    <property type="term" value="F:methyltransferase activity"/>
    <property type="evidence" value="ECO:0007669"/>
    <property type="project" value="UniProtKB-KW"/>
</dbReference>
<evidence type="ECO:0000256" key="4">
    <source>
        <dbReference type="ARBA" id="ARBA00022842"/>
    </source>
</evidence>
<dbReference type="Gene3D" id="1.10.1200.270">
    <property type="entry name" value="Methyltransferase, alpha-helical capping domain"/>
    <property type="match status" value="1"/>
</dbReference>
<evidence type="ECO:0000256" key="2">
    <source>
        <dbReference type="ARBA" id="ARBA00022679"/>
    </source>
</evidence>
<keyword evidence="1" id="KW-0489">Methyltransferase</keyword>
<dbReference type="AlphaFoldDB" id="A0AAD9TLE5"/>